<evidence type="ECO:0000313" key="3">
    <source>
        <dbReference type="Proteomes" id="UP000007305"/>
    </source>
</evidence>
<dbReference type="Gramene" id="Zm00001eb040230_T001">
    <property type="protein sequence ID" value="Zm00001eb040230_P001"/>
    <property type="gene ID" value="Zm00001eb040230"/>
</dbReference>
<feature type="compositionally biased region" description="Pro residues" evidence="1">
    <location>
        <begin position="287"/>
        <end position="296"/>
    </location>
</feature>
<feature type="compositionally biased region" description="Basic and acidic residues" evidence="1">
    <location>
        <begin position="303"/>
        <end position="320"/>
    </location>
</feature>
<dbReference type="EnsemblPlants" id="Zm00001eb040230_T001">
    <property type="protein sequence ID" value="Zm00001eb040230_P001"/>
    <property type="gene ID" value="Zm00001eb040230"/>
</dbReference>
<organism evidence="2 3">
    <name type="scientific">Zea mays</name>
    <name type="common">Maize</name>
    <dbReference type="NCBI Taxonomy" id="4577"/>
    <lineage>
        <taxon>Eukaryota</taxon>
        <taxon>Viridiplantae</taxon>
        <taxon>Streptophyta</taxon>
        <taxon>Embryophyta</taxon>
        <taxon>Tracheophyta</taxon>
        <taxon>Spermatophyta</taxon>
        <taxon>Magnoliopsida</taxon>
        <taxon>Liliopsida</taxon>
        <taxon>Poales</taxon>
        <taxon>Poaceae</taxon>
        <taxon>PACMAD clade</taxon>
        <taxon>Panicoideae</taxon>
        <taxon>Andropogonodae</taxon>
        <taxon>Andropogoneae</taxon>
        <taxon>Tripsacinae</taxon>
        <taxon>Zea</taxon>
    </lineage>
</organism>
<sequence>MRRRTAYPENGDHVGVGELVDALEGEQDVGEVRDAAGVAEAEARTVLVDDVANEAVHPRDERGAPGPGPLQVEAGQPREVVGPVQLPEEVVAFVHQRLQLLAVRRQQQQVVPAPEHRPHDVVQRRALQEPARHHDGGGGGGGGRGHGVHHLARDDRALRGGGRDLARREEVRRRHAAERAPVGAVRGEADGAVEEEPVRGLLDGAVGEGGAAEQLPRDVRVAGHHRPGLAEGERHETAAPAAALTPGRRRRRRELAVRQAGHQPHAADHWQAPGSRDGGADDAQPASPGPPVPPPGGAARARPVQERRYDAGADEDRRQAEQAARVAAFGGQGEVQQPAAVLGRRCRHG</sequence>
<reference evidence="2" key="3">
    <citation type="submission" date="2021-05" db="UniProtKB">
        <authorList>
            <consortium name="EnsemblPlants"/>
        </authorList>
    </citation>
    <scope>IDENTIFICATION</scope>
    <source>
        <strain evidence="2">cv. B73</strain>
    </source>
</reference>
<feature type="region of interest" description="Disordered" evidence="1">
    <location>
        <begin position="52"/>
        <end position="74"/>
    </location>
</feature>
<feature type="region of interest" description="Disordered" evidence="1">
    <location>
        <begin position="227"/>
        <end position="349"/>
    </location>
</feature>
<dbReference type="InParanoid" id="A0A804LVR6"/>
<dbReference type="AlphaFoldDB" id="A0A804LVR6"/>
<proteinExistence type="predicted"/>
<name>A0A804LVR6_MAIZE</name>
<feature type="compositionally biased region" description="Basic and acidic residues" evidence="1">
    <location>
        <begin position="151"/>
        <end position="172"/>
    </location>
</feature>
<keyword evidence="3" id="KW-1185">Reference proteome</keyword>
<evidence type="ECO:0000256" key="1">
    <source>
        <dbReference type="SAM" id="MobiDB-lite"/>
    </source>
</evidence>
<feature type="region of interest" description="Disordered" evidence="1">
    <location>
        <begin position="129"/>
        <end position="196"/>
    </location>
</feature>
<protein>
    <submittedName>
        <fullName evidence="2">Uncharacterized protein</fullName>
    </submittedName>
</protein>
<reference evidence="3" key="1">
    <citation type="submission" date="2015-12" db="EMBL/GenBank/DDBJ databases">
        <title>Update maize B73 reference genome by single molecule sequencing technologies.</title>
        <authorList>
            <consortium name="Maize Genome Sequencing Project"/>
            <person name="Ware D."/>
        </authorList>
    </citation>
    <scope>NUCLEOTIDE SEQUENCE [LARGE SCALE GENOMIC DNA]</scope>
    <source>
        <strain evidence="3">cv. B73</strain>
    </source>
</reference>
<reference evidence="2" key="2">
    <citation type="submission" date="2019-07" db="EMBL/GenBank/DDBJ databases">
        <authorList>
            <person name="Seetharam A."/>
            <person name="Woodhouse M."/>
            <person name="Cannon E."/>
        </authorList>
    </citation>
    <scope>NUCLEOTIDE SEQUENCE [LARGE SCALE GENOMIC DNA]</scope>
    <source>
        <strain evidence="2">cv. B73</strain>
    </source>
</reference>
<accession>A0A804LVR6</accession>
<dbReference type="Proteomes" id="UP000007305">
    <property type="component" value="Chromosome 1"/>
</dbReference>
<evidence type="ECO:0000313" key="2">
    <source>
        <dbReference type="EnsemblPlants" id="Zm00001eb040230_P001"/>
    </source>
</evidence>
<dbReference type="FunCoup" id="A0A804LVR6">
    <property type="interactions" value="1"/>
</dbReference>